<feature type="compositionally biased region" description="Pro residues" evidence="1">
    <location>
        <begin position="1"/>
        <end position="12"/>
    </location>
</feature>
<evidence type="ECO:0000256" key="1">
    <source>
        <dbReference type="SAM" id="MobiDB-lite"/>
    </source>
</evidence>
<accession>A0AAU7ANQ0</accession>
<name>A0AAU7ANQ0_9ACTN</name>
<sequence length="151" mass="15707">MSFPIGTPPPGASPGAYGIDSPSGRFQRTGDAGSTAPAAPSFARVYELEEARRRRDLPLPPIAGDRIPTEVWDEVEAASRLFDQLKSEGRQVMFDNDRLTGRVVASLLDSDGAVSRLPLATAVDPQPTTSTAPTNSAAGAAAAYGHSDGVA</sequence>
<proteinExistence type="predicted"/>
<dbReference type="KEGG" id="parq:DSM112329_00036"/>
<organism evidence="2">
    <name type="scientific">Paraconexibacter sp. AEG42_29</name>
    <dbReference type="NCBI Taxonomy" id="2997339"/>
    <lineage>
        <taxon>Bacteria</taxon>
        <taxon>Bacillati</taxon>
        <taxon>Actinomycetota</taxon>
        <taxon>Thermoleophilia</taxon>
        <taxon>Solirubrobacterales</taxon>
        <taxon>Paraconexibacteraceae</taxon>
        <taxon>Paraconexibacter</taxon>
    </lineage>
</organism>
<gene>
    <name evidence="2" type="ORF">DSM112329_00036</name>
</gene>
<dbReference type="AlphaFoldDB" id="A0AAU7ANQ0"/>
<feature type="region of interest" description="Disordered" evidence="1">
    <location>
        <begin position="120"/>
        <end position="151"/>
    </location>
</feature>
<dbReference type="EMBL" id="CP114014">
    <property type="protein sequence ID" value="XAY03224.1"/>
    <property type="molecule type" value="Genomic_DNA"/>
</dbReference>
<reference evidence="2" key="1">
    <citation type="submission" date="2022-12" db="EMBL/GenBank/DDBJ databases">
        <title>Paraconexibacter alkalitolerans sp. nov. and Baekduia alba sp. nov., isolated from soil and emended description of the genera Paraconexibacter (Chun et al., 2020) and Baekduia (An et al., 2020).</title>
        <authorList>
            <person name="Vieira S."/>
            <person name="Huber K.J."/>
            <person name="Geppert A."/>
            <person name="Wolf J."/>
            <person name="Neumann-Schaal M."/>
            <person name="Muesken M."/>
            <person name="Overmann J."/>
        </authorList>
    </citation>
    <scope>NUCLEOTIDE SEQUENCE</scope>
    <source>
        <strain evidence="2">AEG42_29</strain>
    </source>
</reference>
<feature type="compositionally biased region" description="Low complexity" evidence="1">
    <location>
        <begin position="127"/>
        <end position="143"/>
    </location>
</feature>
<evidence type="ECO:0000313" key="2">
    <source>
        <dbReference type="EMBL" id="XAY03224.1"/>
    </source>
</evidence>
<protein>
    <submittedName>
        <fullName evidence="2">Uncharacterized protein</fullName>
    </submittedName>
</protein>
<feature type="region of interest" description="Disordered" evidence="1">
    <location>
        <begin position="1"/>
        <end position="38"/>
    </location>
</feature>
<dbReference type="RefSeq" id="WP_354699781.1">
    <property type="nucleotide sequence ID" value="NZ_CP114014.1"/>
</dbReference>